<keyword evidence="1" id="KW-0472">Membrane</keyword>
<protein>
    <submittedName>
        <fullName evidence="2">Uncharacterized protein</fullName>
    </submittedName>
</protein>
<dbReference type="Proteomes" id="UP000051886">
    <property type="component" value="Unassembled WGS sequence"/>
</dbReference>
<evidence type="ECO:0000313" key="2">
    <source>
        <dbReference type="EMBL" id="KRN99585.1"/>
    </source>
</evidence>
<proteinExistence type="predicted"/>
<name>A0A0R2LDS6_9LACO</name>
<organism evidence="2 3">
    <name type="scientific">Ligilactobacillus pobuzihii</name>
    <dbReference type="NCBI Taxonomy" id="449659"/>
    <lineage>
        <taxon>Bacteria</taxon>
        <taxon>Bacillati</taxon>
        <taxon>Bacillota</taxon>
        <taxon>Bacilli</taxon>
        <taxon>Lactobacillales</taxon>
        <taxon>Lactobacillaceae</taxon>
        <taxon>Ligilactobacillus</taxon>
    </lineage>
</organism>
<reference evidence="2 3" key="1">
    <citation type="journal article" date="2015" name="Genome Announc.">
        <title>Expanding the biotechnology potential of lactobacilli through comparative genomics of 213 strains and associated genera.</title>
        <authorList>
            <person name="Sun Z."/>
            <person name="Harris H.M."/>
            <person name="McCann A."/>
            <person name="Guo C."/>
            <person name="Argimon S."/>
            <person name="Zhang W."/>
            <person name="Yang X."/>
            <person name="Jeffery I.B."/>
            <person name="Cooney J.C."/>
            <person name="Kagawa T.F."/>
            <person name="Liu W."/>
            <person name="Song Y."/>
            <person name="Salvetti E."/>
            <person name="Wrobel A."/>
            <person name="Rasinkangas P."/>
            <person name="Parkhill J."/>
            <person name="Rea M.C."/>
            <person name="O'Sullivan O."/>
            <person name="Ritari J."/>
            <person name="Douillard F.P."/>
            <person name="Paul Ross R."/>
            <person name="Yang R."/>
            <person name="Briner A.E."/>
            <person name="Felis G.E."/>
            <person name="de Vos W.M."/>
            <person name="Barrangou R."/>
            <person name="Klaenhammer T.R."/>
            <person name="Caufield P.W."/>
            <person name="Cui Y."/>
            <person name="Zhang H."/>
            <person name="O'Toole P.W."/>
        </authorList>
    </citation>
    <scope>NUCLEOTIDE SEQUENCE [LARGE SCALE GENOMIC DNA]</scope>
    <source>
        <strain evidence="2 3">NBRC 103219</strain>
    </source>
</reference>
<keyword evidence="3" id="KW-1185">Reference proteome</keyword>
<evidence type="ECO:0000313" key="3">
    <source>
        <dbReference type="Proteomes" id="UP000051886"/>
    </source>
</evidence>
<accession>A0A0R2LDS6</accession>
<feature type="transmembrane region" description="Helical" evidence="1">
    <location>
        <begin position="43"/>
        <end position="68"/>
    </location>
</feature>
<keyword evidence="1" id="KW-1133">Transmembrane helix</keyword>
<comment type="caution">
    <text evidence="2">The sequence shown here is derived from an EMBL/GenBank/DDBJ whole genome shotgun (WGS) entry which is preliminary data.</text>
</comment>
<dbReference type="STRING" id="449659.IV66_GL001590"/>
<feature type="transmembrane region" description="Helical" evidence="1">
    <location>
        <begin position="12"/>
        <end position="31"/>
    </location>
</feature>
<dbReference type="EMBL" id="JQCN01000031">
    <property type="protein sequence ID" value="KRN99585.1"/>
    <property type="molecule type" value="Genomic_DNA"/>
</dbReference>
<dbReference type="RefSeq" id="WP_152416264.1">
    <property type="nucleotide sequence ID" value="NZ_JQCN01000031.1"/>
</dbReference>
<evidence type="ECO:0000256" key="1">
    <source>
        <dbReference type="SAM" id="Phobius"/>
    </source>
</evidence>
<feature type="transmembrane region" description="Helical" evidence="1">
    <location>
        <begin position="124"/>
        <end position="144"/>
    </location>
</feature>
<keyword evidence="1" id="KW-0812">Transmembrane</keyword>
<gene>
    <name evidence="2" type="ORF">IV66_GL001590</name>
</gene>
<dbReference type="PATRIC" id="fig|449659.4.peg.1618"/>
<dbReference type="AlphaFoldDB" id="A0A0R2LDS6"/>
<feature type="transmembrane region" description="Helical" evidence="1">
    <location>
        <begin position="80"/>
        <end position="99"/>
    </location>
</feature>
<feature type="transmembrane region" description="Helical" evidence="1">
    <location>
        <begin position="164"/>
        <end position="183"/>
    </location>
</feature>
<sequence>MIKMIFEYIFNSISLAIIAGVVAVIVDYLFLKGAISEIEKGEYGNYSVIIGVLSFLLTAYIAIVFGSIVLPEQGASTFMLVWSAELILITLVAYILLFFTAKREIKSRMITFEKAVPKYFDKNAILGFALGHYVPGILFLMIGGMEPIFNYLDKVIPNNPIGGVVYLALGAIYTFIIPGILLAKTQGWLITLLGYGTKS</sequence>